<dbReference type="InterPro" id="IPR050744">
    <property type="entry name" value="AI-2_Isomerase_LsrG"/>
</dbReference>
<dbReference type="PROSITE" id="PS51725">
    <property type="entry name" value="ABM"/>
    <property type="match status" value="1"/>
</dbReference>
<dbReference type="PANTHER" id="PTHR33336:SF3">
    <property type="entry name" value="ABM DOMAIN-CONTAINING PROTEIN"/>
    <property type="match status" value="1"/>
</dbReference>
<keyword evidence="2" id="KW-0560">Oxidoreductase</keyword>
<name>A0ABS6WPR8_9HYPH</name>
<dbReference type="PANTHER" id="PTHR33336">
    <property type="entry name" value="QUINOL MONOOXYGENASE YGIN-RELATED"/>
    <property type="match status" value="1"/>
</dbReference>
<dbReference type="InterPro" id="IPR007138">
    <property type="entry name" value="ABM_dom"/>
</dbReference>
<dbReference type="RefSeq" id="WP_219201918.1">
    <property type="nucleotide sequence ID" value="NZ_JAHWQX010000003.1"/>
</dbReference>
<sequence length="99" mass="11341">MGKARLLVELDIKPNAQASFAEMFQAQFIARSRREDGCERYELWREADNPARMTIIEVWSSQQALDAHLAQAWFAEWAPKMEAALSTPLVIRTMVSVED</sequence>
<accession>A0ABS6WPR8</accession>
<organism evidence="2 3">
    <name type="scientific">Pseudohoeflea coraliihabitans</name>
    <dbReference type="NCBI Taxonomy" id="2860393"/>
    <lineage>
        <taxon>Bacteria</taxon>
        <taxon>Pseudomonadati</taxon>
        <taxon>Pseudomonadota</taxon>
        <taxon>Alphaproteobacteria</taxon>
        <taxon>Hyphomicrobiales</taxon>
        <taxon>Rhizobiaceae</taxon>
        <taxon>Pseudohoeflea</taxon>
    </lineage>
</organism>
<gene>
    <name evidence="2" type="ORF">KY465_11830</name>
</gene>
<proteinExistence type="predicted"/>
<evidence type="ECO:0000313" key="2">
    <source>
        <dbReference type="EMBL" id="MBW3097971.1"/>
    </source>
</evidence>
<comment type="caution">
    <text evidence="2">The sequence shown here is derived from an EMBL/GenBank/DDBJ whole genome shotgun (WGS) entry which is preliminary data.</text>
</comment>
<dbReference type="EMBL" id="JAHWQX010000003">
    <property type="protein sequence ID" value="MBW3097971.1"/>
    <property type="molecule type" value="Genomic_DNA"/>
</dbReference>
<dbReference type="Proteomes" id="UP001430804">
    <property type="component" value="Unassembled WGS sequence"/>
</dbReference>
<keyword evidence="2" id="KW-0503">Monooxygenase</keyword>
<evidence type="ECO:0000259" key="1">
    <source>
        <dbReference type="PROSITE" id="PS51725"/>
    </source>
</evidence>
<dbReference type="GO" id="GO:0004497">
    <property type="term" value="F:monooxygenase activity"/>
    <property type="evidence" value="ECO:0007669"/>
    <property type="project" value="UniProtKB-KW"/>
</dbReference>
<dbReference type="Pfam" id="PF03992">
    <property type="entry name" value="ABM"/>
    <property type="match status" value="1"/>
</dbReference>
<evidence type="ECO:0000313" key="3">
    <source>
        <dbReference type="Proteomes" id="UP001430804"/>
    </source>
</evidence>
<protein>
    <submittedName>
        <fullName evidence="2">Antibiotic biosynthesis monooxygenase</fullName>
    </submittedName>
</protein>
<reference evidence="2" key="1">
    <citation type="submission" date="2021-07" db="EMBL/GenBank/DDBJ databases">
        <title>Pseudohoeflea marina sp. nov. a polyhydroxyalcanoate-producing bacterium.</title>
        <authorList>
            <person name="Zheng W."/>
            <person name="Yu S."/>
            <person name="Huang Y."/>
        </authorList>
    </citation>
    <scope>NUCLEOTIDE SEQUENCE</scope>
    <source>
        <strain evidence="2">DP4N28-3</strain>
    </source>
</reference>
<feature type="domain" description="ABM" evidence="1">
    <location>
        <begin position="4"/>
        <end position="94"/>
    </location>
</feature>
<keyword evidence="3" id="KW-1185">Reference proteome</keyword>